<accession>A0ABD3WR50</accession>
<protein>
    <submittedName>
        <fullName evidence="1">Uncharacterized protein</fullName>
    </submittedName>
</protein>
<name>A0ABD3WR50_SINWO</name>
<proteinExistence type="predicted"/>
<gene>
    <name evidence="1" type="ORF">ACJMK2_034294</name>
</gene>
<evidence type="ECO:0000313" key="2">
    <source>
        <dbReference type="Proteomes" id="UP001634394"/>
    </source>
</evidence>
<dbReference type="EMBL" id="JBJQND010000005">
    <property type="protein sequence ID" value="KAL3876449.1"/>
    <property type="molecule type" value="Genomic_DNA"/>
</dbReference>
<dbReference type="Proteomes" id="UP001634394">
    <property type="component" value="Unassembled WGS sequence"/>
</dbReference>
<dbReference type="AlphaFoldDB" id="A0ABD3WR50"/>
<keyword evidence="2" id="KW-1185">Reference proteome</keyword>
<organism evidence="1 2">
    <name type="scientific">Sinanodonta woodiana</name>
    <name type="common">Chinese pond mussel</name>
    <name type="synonym">Anodonta woodiana</name>
    <dbReference type="NCBI Taxonomy" id="1069815"/>
    <lineage>
        <taxon>Eukaryota</taxon>
        <taxon>Metazoa</taxon>
        <taxon>Spiralia</taxon>
        <taxon>Lophotrochozoa</taxon>
        <taxon>Mollusca</taxon>
        <taxon>Bivalvia</taxon>
        <taxon>Autobranchia</taxon>
        <taxon>Heteroconchia</taxon>
        <taxon>Palaeoheterodonta</taxon>
        <taxon>Unionida</taxon>
        <taxon>Unionoidea</taxon>
        <taxon>Unionidae</taxon>
        <taxon>Unioninae</taxon>
        <taxon>Sinanodonta</taxon>
    </lineage>
</organism>
<sequence length="201" mass="23102">SVLLDITITGISVTRAQQGHTKHLLVIKIVISAALELIAHQLDRYHLRSVKLENIRMNRENGGVNIVIMCVLGEHSDQIKVKLARNVPLACINQHIIKLYVFPAKLVHIRIKQARHRACNVYREVIRHSLDLRRVSNAVLDSTNHFWIIQSVFSLSNWNLSGFSWCRVVQQMPCRDFPKPNRSNELYAVSQRETSIIRGDK</sequence>
<evidence type="ECO:0000313" key="1">
    <source>
        <dbReference type="EMBL" id="KAL3876449.1"/>
    </source>
</evidence>
<feature type="non-terminal residue" evidence="1">
    <location>
        <position position="1"/>
    </location>
</feature>
<comment type="caution">
    <text evidence="1">The sequence shown here is derived from an EMBL/GenBank/DDBJ whole genome shotgun (WGS) entry which is preliminary data.</text>
</comment>
<reference evidence="1 2" key="1">
    <citation type="submission" date="2024-11" db="EMBL/GenBank/DDBJ databases">
        <title>Chromosome-level genome assembly of the freshwater bivalve Anodonta woodiana.</title>
        <authorList>
            <person name="Chen X."/>
        </authorList>
    </citation>
    <scope>NUCLEOTIDE SEQUENCE [LARGE SCALE GENOMIC DNA]</scope>
    <source>
        <strain evidence="1">MN2024</strain>
        <tissue evidence="1">Gills</tissue>
    </source>
</reference>